<evidence type="ECO:0000256" key="1">
    <source>
        <dbReference type="SAM" id="MobiDB-lite"/>
    </source>
</evidence>
<feature type="compositionally biased region" description="Low complexity" evidence="1">
    <location>
        <begin position="113"/>
        <end position="135"/>
    </location>
</feature>
<feature type="compositionally biased region" description="Pro residues" evidence="1">
    <location>
        <begin position="143"/>
        <end position="152"/>
    </location>
</feature>
<feature type="chain" id="PRO_5021317234" description="Transmembrane protein" evidence="3">
    <location>
        <begin position="28"/>
        <end position="160"/>
    </location>
</feature>
<protein>
    <recommendedName>
        <fullName evidence="6">Transmembrane protein</fullName>
    </recommendedName>
</protein>
<evidence type="ECO:0000313" key="5">
    <source>
        <dbReference type="Proteomes" id="UP000294933"/>
    </source>
</evidence>
<feature type="transmembrane region" description="Helical" evidence="2">
    <location>
        <begin position="43"/>
        <end position="68"/>
    </location>
</feature>
<keyword evidence="2" id="KW-1133">Transmembrane helix</keyword>
<organism evidence="4 5">
    <name type="scientific">Rickenella mellea</name>
    <dbReference type="NCBI Taxonomy" id="50990"/>
    <lineage>
        <taxon>Eukaryota</taxon>
        <taxon>Fungi</taxon>
        <taxon>Dikarya</taxon>
        <taxon>Basidiomycota</taxon>
        <taxon>Agaricomycotina</taxon>
        <taxon>Agaricomycetes</taxon>
        <taxon>Hymenochaetales</taxon>
        <taxon>Rickenellaceae</taxon>
        <taxon>Rickenella</taxon>
    </lineage>
</organism>
<sequence length="160" mass="17045">MATRSSSLAQTWCIALLGFTLVPGVSAGAFCYEDIYGVERCRLTGWLGVGVGLGITALSIALVVGITICRRRRAQKANAAFVAQNVPNVNRTPYAPLQPQQEYPVQNYPPPGYAQQQYGPQGPQGYAPGGQYPPQTYNAGGYGPPPGPPPPVQQYDPPKP</sequence>
<gene>
    <name evidence="4" type="ORF">BD410DRAFT_794701</name>
</gene>
<reference evidence="4 5" key="1">
    <citation type="submission" date="2018-06" db="EMBL/GenBank/DDBJ databases">
        <title>A transcriptomic atlas of mushroom development highlights an independent origin of complex multicellularity.</title>
        <authorList>
            <consortium name="DOE Joint Genome Institute"/>
            <person name="Krizsan K."/>
            <person name="Almasi E."/>
            <person name="Merenyi Z."/>
            <person name="Sahu N."/>
            <person name="Viragh M."/>
            <person name="Koszo T."/>
            <person name="Mondo S."/>
            <person name="Kiss B."/>
            <person name="Balint B."/>
            <person name="Kues U."/>
            <person name="Barry K."/>
            <person name="Hegedus J.C."/>
            <person name="Henrissat B."/>
            <person name="Johnson J."/>
            <person name="Lipzen A."/>
            <person name="Ohm R."/>
            <person name="Nagy I."/>
            <person name="Pangilinan J."/>
            <person name="Yan J."/>
            <person name="Xiong Y."/>
            <person name="Grigoriev I.V."/>
            <person name="Hibbett D.S."/>
            <person name="Nagy L.G."/>
        </authorList>
    </citation>
    <scope>NUCLEOTIDE SEQUENCE [LARGE SCALE GENOMIC DNA]</scope>
    <source>
        <strain evidence="4 5">SZMC22713</strain>
    </source>
</reference>
<keyword evidence="5" id="KW-1185">Reference proteome</keyword>
<dbReference type="VEuPathDB" id="FungiDB:BD410DRAFT_794701"/>
<feature type="signal peptide" evidence="3">
    <location>
        <begin position="1"/>
        <end position="27"/>
    </location>
</feature>
<proteinExistence type="predicted"/>
<evidence type="ECO:0000256" key="3">
    <source>
        <dbReference type="SAM" id="SignalP"/>
    </source>
</evidence>
<keyword evidence="3" id="KW-0732">Signal</keyword>
<dbReference type="Proteomes" id="UP000294933">
    <property type="component" value="Unassembled WGS sequence"/>
</dbReference>
<name>A0A4Y7PPJ2_9AGAM</name>
<feature type="region of interest" description="Disordered" evidence="1">
    <location>
        <begin position="89"/>
        <end position="160"/>
    </location>
</feature>
<dbReference type="EMBL" id="ML170229">
    <property type="protein sequence ID" value="TDL17038.1"/>
    <property type="molecule type" value="Genomic_DNA"/>
</dbReference>
<keyword evidence="2" id="KW-0812">Transmembrane</keyword>
<evidence type="ECO:0008006" key="6">
    <source>
        <dbReference type="Google" id="ProtNLM"/>
    </source>
</evidence>
<keyword evidence="2" id="KW-0472">Membrane</keyword>
<dbReference type="AlphaFoldDB" id="A0A4Y7PPJ2"/>
<dbReference type="STRING" id="50990.A0A4Y7PPJ2"/>
<evidence type="ECO:0000313" key="4">
    <source>
        <dbReference type="EMBL" id="TDL17038.1"/>
    </source>
</evidence>
<accession>A0A4Y7PPJ2</accession>
<evidence type="ECO:0000256" key="2">
    <source>
        <dbReference type="SAM" id="Phobius"/>
    </source>
</evidence>